<name>A0A8J5J739_9STRA</name>
<protein>
    <recommendedName>
        <fullName evidence="4">START domain-containing protein</fullName>
    </recommendedName>
</protein>
<gene>
    <name evidence="2" type="ORF">JG688_00008381</name>
</gene>
<evidence type="ECO:0000313" key="2">
    <source>
        <dbReference type="EMBL" id="KAG6962918.1"/>
    </source>
</evidence>
<evidence type="ECO:0000256" key="1">
    <source>
        <dbReference type="SAM" id="MobiDB-lite"/>
    </source>
</evidence>
<dbReference type="InterPro" id="IPR052727">
    <property type="entry name" value="Rab4/Rab5_effector"/>
</dbReference>
<comment type="caution">
    <text evidence="2">The sequence shown here is derived from an EMBL/GenBank/DDBJ whole genome shotgun (WGS) entry which is preliminary data.</text>
</comment>
<reference evidence="2" key="1">
    <citation type="submission" date="2021-01" db="EMBL/GenBank/DDBJ databases">
        <title>Phytophthora aleatoria, a newly-described species from Pinus radiata is distinct from Phytophthora cactorum isolates based on comparative genomics.</title>
        <authorList>
            <person name="Mcdougal R."/>
            <person name="Panda P."/>
            <person name="Williams N."/>
            <person name="Studholme D.J."/>
        </authorList>
    </citation>
    <scope>NUCLEOTIDE SEQUENCE</scope>
    <source>
        <strain evidence="2">NZFS 4037</strain>
    </source>
</reference>
<feature type="compositionally biased region" description="Basic residues" evidence="1">
    <location>
        <begin position="66"/>
        <end position="77"/>
    </location>
</feature>
<evidence type="ECO:0008006" key="4">
    <source>
        <dbReference type="Google" id="ProtNLM"/>
    </source>
</evidence>
<accession>A0A8J5J739</accession>
<keyword evidence="3" id="KW-1185">Reference proteome</keyword>
<proteinExistence type="predicted"/>
<sequence>MDRVNVVYPPKTFALSAADAVSLENLADQLVAETLRTHDDFISQGRVVDPTRWKVVKEKHNMTAYRTRKRTSTRSRRDRVPSDETEAVAASPQMPSFYPVMDKKMEHALSETSSLVNLLLRIKVMESRGVVYPPTPLQLSPEDERSIEMIADRLVAETLHASEDFAAHRHVTDPSSWKRIKEKGNIVAYQDISNLRSTKRERVWSEDTVVVAASPQNPTFYPSNRSLEDEMFREGFHNIDDYDSEDESSLHHDDFTKFGAKPGAEISVLEKFRPANVPTVFSHGIIPGTVEDMAFAFLADTDERSRTRFNTNKDVVVEDMRILAQIHGPTKEDPFRFLGVKWCYSMPSRTVSLVVKSRDYLIIEATGMALDSNGERFTYLLNHSIELDQVPAFRDFGLVRTVFSACHIMKPYQNGEAVDAYARGFLHIGGSFSCTVRKMLPVQGARGRHMKKKEREFCLDCYLKAKRLPAWHVAVATLAKSSP</sequence>
<dbReference type="EMBL" id="JAENGY010000439">
    <property type="protein sequence ID" value="KAG6962918.1"/>
    <property type="molecule type" value="Genomic_DNA"/>
</dbReference>
<dbReference type="PANTHER" id="PTHR13510">
    <property type="entry name" value="FYVE-FINGER-CONTAINING RAB5 EFFECTOR PROTEIN RABENOSYN-5-RELATED"/>
    <property type="match status" value="1"/>
</dbReference>
<dbReference type="AlphaFoldDB" id="A0A8J5J739"/>
<dbReference type="PANTHER" id="PTHR13510:SF44">
    <property type="entry name" value="RABENOSYN-5"/>
    <property type="match status" value="1"/>
</dbReference>
<feature type="region of interest" description="Disordered" evidence="1">
    <location>
        <begin position="65"/>
        <end position="89"/>
    </location>
</feature>
<evidence type="ECO:0000313" key="3">
    <source>
        <dbReference type="Proteomes" id="UP000709295"/>
    </source>
</evidence>
<organism evidence="2 3">
    <name type="scientific">Phytophthora aleatoria</name>
    <dbReference type="NCBI Taxonomy" id="2496075"/>
    <lineage>
        <taxon>Eukaryota</taxon>
        <taxon>Sar</taxon>
        <taxon>Stramenopiles</taxon>
        <taxon>Oomycota</taxon>
        <taxon>Peronosporomycetes</taxon>
        <taxon>Peronosporales</taxon>
        <taxon>Peronosporaceae</taxon>
        <taxon>Phytophthora</taxon>
    </lineage>
</organism>
<dbReference type="Proteomes" id="UP000709295">
    <property type="component" value="Unassembled WGS sequence"/>
</dbReference>